<dbReference type="Proteomes" id="UP000019132">
    <property type="component" value="Unassembled WGS sequence"/>
</dbReference>
<evidence type="ECO:0008006" key="4">
    <source>
        <dbReference type="Google" id="ProtNLM"/>
    </source>
</evidence>
<dbReference type="EMBL" id="GL376636">
    <property type="status" value="NOT_ANNOTATED_CDS"/>
    <property type="molecule type" value="Genomic_DNA"/>
</dbReference>
<evidence type="ECO:0000256" key="1">
    <source>
        <dbReference type="SAM" id="Phobius"/>
    </source>
</evidence>
<keyword evidence="1" id="KW-0472">Membrane</keyword>
<feature type="transmembrane region" description="Helical" evidence="1">
    <location>
        <begin position="12"/>
        <end position="37"/>
    </location>
</feature>
<dbReference type="PROSITE" id="PS51450">
    <property type="entry name" value="LRR"/>
    <property type="match status" value="1"/>
</dbReference>
<dbReference type="VEuPathDB" id="FungiDB:PYU1_G000286"/>
<dbReference type="SUPFAM" id="SSF52058">
    <property type="entry name" value="L domain-like"/>
    <property type="match status" value="1"/>
</dbReference>
<evidence type="ECO:0000313" key="3">
    <source>
        <dbReference type="Proteomes" id="UP000019132"/>
    </source>
</evidence>
<accession>K3W5P5</accession>
<dbReference type="InterPro" id="IPR001611">
    <property type="entry name" value="Leu-rich_rpt"/>
</dbReference>
<dbReference type="OMA" id="FTVWWFI"/>
<reference evidence="2" key="3">
    <citation type="submission" date="2015-02" db="UniProtKB">
        <authorList>
            <consortium name="EnsemblProtists"/>
        </authorList>
    </citation>
    <scope>IDENTIFICATION</scope>
    <source>
        <strain evidence="2">DAOM BR144</strain>
    </source>
</reference>
<dbReference type="HOGENOM" id="CLU_010354_5_1_1"/>
<keyword evidence="3" id="KW-1185">Reference proteome</keyword>
<reference evidence="3" key="1">
    <citation type="journal article" date="2010" name="Genome Biol.">
        <title>Genome sequence of the necrotrophic plant pathogen Pythium ultimum reveals original pathogenicity mechanisms and effector repertoire.</title>
        <authorList>
            <person name="Levesque C.A."/>
            <person name="Brouwer H."/>
            <person name="Cano L."/>
            <person name="Hamilton J.P."/>
            <person name="Holt C."/>
            <person name="Huitema E."/>
            <person name="Raffaele S."/>
            <person name="Robideau G.P."/>
            <person name="Thines M."/>
            <person name="Win J."/>
            <person name="Zerillo M.M."/>
            <person name="Beakes G.W."/>
            <person name="Boore J.L."/>
            <person name="Busam D."/>
            <person name="Dumas B."/>
            <person name="Ferriera S."/>
            <person name="Fuerstenberg S.I."/>
            <person name="Gachon C.M."/>
            <person name="Gaulin E."/>
            <person name="Govers F."/>
            <person name="Grenville-Briggs L."/>
            <person name="Horner N."/>
            <person name="Hostetler J."/>
            <person name="Jiang R.H."/>
            <person name="Johnson J."/>
            <person name="Krajaejun T."/>
            <person name="Lin H."/>
            <person name="Meijer H.J."/>
            <person name="Moore B."/>
            <person name="Morris P."/>
            <person name="Phuntmart V."/>
            <person name="Puiu D."/>
            <person name="Shetty J."/>
            <person name="Stajich J.E."/>
            <person name="Tripathy S."/>
            <person name="Wawra S."/>
            <person name="van West P."/>
            <person name="Whitty B.R."/>
            <person name="Coutinho P.M."/>
            <person name="Henrissat B."/>
            <person name="Martin F."/>
            <person name="Thomas P.D."/>
            <person name="Tyler B.M."/>
            <person name="De Vries R.P."/>
            <person name="Kamoun S."/>
            <person name="Yandell M."/>
            <person name="Tisserat N."/>
            <person name="Buell C.R."/>
        </authorList>
    </citation>
    <scope>NUCLEOTIDE SEQUENCE</scope>
    <source>
        <strain evidence="3">DAOM:BR144</strain>
    </source>
</reference>
<proteinExistence type="predicted"/>
<dbReference type="InParanoid" id="K3W5P5"/>
<keyword evidence="1" id="KW-1133">Transmembrane helix</keyword>
<sequence>MTHKAELSARLVWLVIVPIHFVCIVLYGCVALAYHILPDTVLCSCSRFTNAVCSSNIYDACTEALASTPSAESIGEASRIKVRSISTIQPLGFFGVGGKHFALLFLIREATETVLQSIQAYFLSVYAPRVWLNRLAVVAVTISCWSTPAIHRVFHRNPRLELILCLLFDIVLDFVSSVGLPIVFAALYGPAYDPVYTDFKLANWLDKVWVANMNNEFRLIFVQSWLDFVGRILFAVTLLMCLDDVKYLAASSKGINRTWRSGITESSHHAVAISARWSQRIETVAHTILIVWGVVILTLHLESSISSHDNVLGCMVQVHPWAYSRTACIYMDIDCANRQPVMAGNAAELEATWSEIDPRALRILIFRNCPTFHMPQSIRQFPQLTALYLYNLTVVEWSEAAALSRSYHPNMRQVTMTKVDMGVFANTSILPSGLLAPDFPQTLGTVFIYTCNVGDLPSNLDNIWPKGINMIFAANGATRVPTVFLRMQLIRLTLSYNRITELPPELFQIPSLQWLEVPNNPINEFPARVDTPSTTLKRLDFGSTNVSALPGWMTTQHFNQVDLHGAGTPFCKALVSKQNSSIAGKYGCAR</sequence>
<keyword evidence="1" id="KW-0812">Transmembrane</keyword>
<dbReference type="PROSITE" id="PS51257">
    <property type="entry name" value="PROKAR_LIPOPROTEIN"/>
    <property type="match status" value="1"/>
</dbReference>
<dbReference type="AlphaFoldDB" id="K3W5P5"/>
<reference evidence="3" key="2">
    <citation type="submission" date="2010-04" db="EMBL/GenBank/DDBJ databases">
        <authorList>
            <person name="Buell R."/>
            <person name="Hamilton J."/>
            <person name="Hostetler J."/>
        </authorList>
    </citation>
    <scope>NUCLEOTIDE SEQUENCE [LARGE SCALE GENOMIC DNA]</scope>
    <source>
        <strain evidence="3">DAOM:BR144</strain>
    </source>
</reference>
<evidence type="ECO:0000313" key="2">
    <source>
        <dbReference type="EnsemblProtists" id="PYU1_T000286"/>
    </source>
</evidence>
<dbReference type="Gene3D" id="3.80.10.10">
    <property type="entry name" value="Ribonuclease Inhibitor"/>
    <property type="match status" value="1"/>
</dbReference>
<name>K3W5P5_GLOUD</name>
<organism evidence="2 3">
    <name type="scientific">Globisporangium ultimum (strain ATCC 200006 / CBS 805.95 / DAOM BR144)</name>
    <name type="common">Pythium ultimum</name>
    <dbReference type="NCBI Taxonomy" id="431595"/>
    <lineage>
        <taxon>Eukaryota</taxon>
        <taxon>Sar</taxon>
        <taxon>Stramenopiles</taxon>
        <taxon>Oomycota</taxon>
        <taxon>Peronosporomycetes</taxon>
        <taxon>Pythiales</taxon>
        <taxon>Pythiaceae</taxon>
        <taxon>Globisporangium</taxon>
    </lineage>
</organism>
<dbReference type="EnsemblProtists" id="PYU1_T000286">
    <property type="protein sequence ID" value="PYU1_T000286"/>
    <property type="gene ID" value="PYU1_G000286"/>
</dbReference>
<dbReference type="STRING" id="431595.K3W5P5"/>
<protein>
    <recommendedName>
        <fullName evidence="4">Leucine-rich repeat-containing N-terminal plant-type domain-containing protein</fullName>
    </recommendedName>
</protein>
<dbReference type="InterPro" id="IPR032675">
    <property type="entry name" value="LRR_dom_sf"/>
</dbReference>